<evidence type="ECO:0000313" key="2">
    <source>
        <dbReference type="EMBL" id="MEO1780609.1"/>
    </source>
</evidence>
<keyword evidence="1" id="KW-0472">Membrane</keyword>
<keyword evidence="1" id="KW-1133">Transmembrane helix</keyword>
<reference evidence="3" key="1">
    <citation type="submission" date="2016-06" db="EMBL/GenBank/DDBJ databases">
        <title>Four novel species of enterococci isolated from chicken manure.</title>
        <authorList>
            <person name="Van Tyne D."/>
        </authorList>
    </citation>
    <scope>NUCLEOTIDE SEQUENCE [LARGE SCALE GENOMIC DNA]</scope>
    <source>
        <strain evidence="3">JM9A</strain>
    </source>
</reference>
<proteinExistence type="predicted"/>
<comment type="caution">
    <text evidence="2">The sequence shown here is derived from an EMBL/GenBank/DDBJ whole genome shotgun (WGS) entry which is preliminary data.</text>
</comment>
<dbReference type="PANTHER" id="PTHR40078">
    <property type="entry name" value="INTEGRAL MEMBRANE PROTEIN-RELATED"/>
    <property type="match status" value="1"/>
</dbReference>
<keyword evidence="1" id="KW-0812">Transmembrane</keyword>
<dbReference type="EMBL" id="MAEI02000001">
    <property type="protein sequence ID" value="MEO1780609.1"/>
    <property type="molecule type" value="Genomic_DNA"/>
</dbReference>
<evidence type="ECO:0000313" key="3">
    <source>
        <dbReference type="Proteomes" id="UP001429357"/>
    </source>
</evidence>
<feature type="transmembrane region" description="Helical" evidence="1">
    <location>
        <begin position="163"/>
        <end position="185"/>
    </location>
</feature>
<accession>A0ABV0EXS6</accession>
<dbReference type="RefSeq" id="WP_237583920.1">
    <property type="nucleotide sequence ID" value="NZ_MAEI02000001.1"/>
</dbReference>
<dbReference type="PANTHER" id="PTHR40078:SF1">
    <property type="entry name" value="INTEGRAL MEMBRANE PROTEIN"/>
    <property type="match status" value="1"/>
</dbReference>
<feature type="transmembrane region" description="Helical" evidence="1">
    <location>
        <begin position="113"/>
        <end position="132"/>
    </location>
</feature>
<evidence type="ECO:0008006" key="4">
    <source>
        <dbReference type="Google" id="ProtNLM"/>
    </source>
</evidence>
<name>A0ABV0EXS6_9ENTE</name>
<dbReference type="InterPro" id="IPR038750">
    <property type="entry name" value="YczE/YyaS-like"/>
</dbReference>
<feature type="transmembrane region" description="Helical" evidence="1">
    <location>
        <begin position="55"/>
        <end position="75"/>
    </location>
</feature>
<reference evidence="2 3" key="2">
    <citation type="submission" date="2024-02" db="EMBL/GenBank/DDBJ databases">
        <title>The Genome Sequence of Enterococcus diestrammenae JM9A.</title>
        <authorList>
            <person name="Earl A."/>
            <person name="Manson A."/>
            <person name="Gilmore M."/>
            <person name="Sanders J."/>
            <person name="Shea T."/>
            <person name="Howe W."/>
            <person name="Livny J."/>
            <person name="Cuomo C."/>
            <person name="Neafsey D."/>
            <person name="Birren B."/>
        </authorList>
    </citation>
    <scope>NUCLEOTIDE SEQUENCE [LARGE SCALE GENOMIC DNA]</scope>
    <source>
        <strain evidence="2 3">JM9A</strain>
    </source>
</reference>
<dbReference type="Proteomes" id="UP001429357">
    <property type="component" value="Unassembled WGS sequence"/>
</dbReference>
<protein>
    <recommendedName>
        <fullName evidence="4">Integral membrane protein</fullName>
    </recommendedName>
</protein>
<organism evidence="2 3">
    <name type="scientific">Enterococcus diestrammenae</name>
    <dbReference type="NCBI Taxonomy" id="1155073"/>
    <lineage>
        <taxon>Bacteria</taxon>
        <taxon>Bacillati</taxon>
        <taxon>Bacillota</taxon>
        <taxon>Bacilli</taxon>
        <taxon>Lactobacillales</taxon>
        <taxon>Enterococcaceae</taxon>
        <taxon>Enterococcus</taxon>
    </lineage>
</organism>
<dbReference type="Pfam" id="PF19700">
    <property type="entry name" value="DUF6198"/>
    <property type="match status" value="1"/>
</dbReference>
<sequence>MNRKNDVLGIVKQYGCLVFGIVLMAASVALAKVAKLGTSPISSIPNVLSELTPLTIGVWTILFMVVLISLEWYALRQAFGWRNLIQIFPSVIFGVMIDGFVKLFDFIHPANYLVQLALTLVSIVLLAIGVFFEVNSHTLMMAGEGVTAAFAQMKKMNFGKTKVRTDSAMVAVALIISLVVSHQLIGV</sequence>
<keyword evidence="3" id="KW-1185">Reference proteome</keyword>
<evidence type="ECO:0000256" key="1">
    <source>
        <dbReference type="SAM" id="Phobius"/>
    </source>
</evidence>
<gene>
    <name evidence="2" type="ORF">BAU18_000148</name>
</gene>